<sequence length="202" mass="21091">MRQSLTLEGMHPTLRQVPPSVPRFSMHVVLSPICAALMAATYPPGPPPITTTSFSSAAAAAANPRQNTAARLTASGRKTSPALRLAKLTIAAIAAAAFSSPLFLPLLLAQADVVGGSAEESVELHRLAVGDEQSQRSHLLRHVARGGGWPLPIPCTDATSNPLGHGRLLPSSRCMALPGSRSTCFRWSSGCGDEVKGQEKGL</sequence>
<dbReference type="Proteomes" id="UP000287651">
    <property type="component" value="Unassembled WGS sequence"/>
</dbReference>
<dbReference type="AlphaFoldDB" id="A0A427AXE5"/>
<reference evidence="1 2" key="1">
    <citation type="journal article" date="2014" name="Agronomy (Basel)">
        <title>A Draft Genome Sequence for Ensete ventricosum, the Drought-Tolerant Tree Against Hunger.</title>
        <authorList>
            <person name="Harrison J."/>
            <person name="Moore K.A."/>
            <person name="Paszkiewicz K."/>
            <person name="Jones T."/>
            <person name="Grant M."/>
            <person name="Ambacheew D."/>
            <person name="Muzemil S."/>
            <person name="Studholme D.J."/>
        </authorList>
    </citation>
    <scope>NUCLEOTIDE SEQUENCE [LARGE SCALE GENOMIC DNA]</scope>
</reference>
<comment type="caution">
    <text evidence="1">The sequence shown here is derived from an EMBL/GenBank/DDBJ whole genome shotgun (WGS) entry which is preliminary data.</text>
</comment>
<evidence type="ECO:0000313" key="1">
    <source>
        <dbReference type="EMBL" id="RRT80901.1"/>
    </source>
</evidence>
<evidence type="ECO:0000313" key="2">
    <source>
        <dbReference type="Proteomes" id="UP000287651"/>
    </source>
</evidence>
<dbReference type="EMBL" id="AMZH03001034">
    <property type="protein sequence ID" value="RRT80901.1"/>
    <property type="molecule type" value="Genomic_DNA"/>
</dbReference>
<protein>
    <submittedName>
        <fullName evidence="1">Uncharacterized protein</fullName>
    </submittedName>
</protein>
<accession>A0A427AXE5</accession>
<proteinExistence type="predicted"/>
<gene>
    <name evidence="1" type="ORF">B296_00007736</name>
</gene>
<name>A0A427AXE5_ENSVE</name>
<organism evidence="1 2">
    <name type="scientific">Ensete ventricosum</name>
    <name type="common">Abyssinian banana</name>
    <name type="synonym">Musa ensete</name>
    <dbReference type="NCBI Taxonomy" id="4639"/>
    <lineage>
        <taxon>Eukaryota</taxon>
        <taxon>Viridiplantae</taxon>
        <taxon>Streptophyta</taxon>
        <taxon>Embryophyta</taxon>
        <taxon>Tracheophyta</taxon>
        <taxon>Spermatophyta</taxon>
        <taxon>Magnoliopsida</taxon>
        <taxon>Liliopsida</taxon>
        <taxon>Zingiberales</taxon>
        <taxon>Musaceae</taxon>
        <taxon>Ensete</taxon>
    </lineage>
</organism>